<comment type="caution">
    <text evidence="8">The sequence shown here is derived from an EMBL/GenBank/DDBJ whole genome shotgun (WGS) entry which is preliminary data.</text>
</comment>
<comment type="pathway">
    <text evidence="4 6">Cofactor biosynthesis; NAD(+) biosynthesis; quinolinate from L-kynurenine: step 2/3.</text>
</comment>
<dbReference type="NCBIfam" id="TIGR01814">
    <property type="entry name" value="kynureninase"/>
    <property type="match status" value="1"/>
</dbReference>
<evidence type="ECO:0000313" key="8">
    <source>
        <dbReference type="EMBL" id="GHI27930.1"/>
    </source>
</evidence>
<accession>A0ABQ3PSC7</accession>
<feature type="region of interest" description="Disordered" evidence="7">
    <location>
        <begin position="400"/>
        <end position="419"/>
    </location>
</feature>
<protein>
    <recommendedName>
        <fullName evidence="4 5">Kynureninase</fullName>
        <ecNumber evidence="4 5">3.7.1.3</ecNumber>
    </recommendedName>
    <alternativeName>
        <fullName evidence="4">L-kynurenine hydrolase</fullName>
    </alternativeName>
</protein>
<dbReference type="PANTHER" id="PTHR14084">
    <property type="entry name" value="KYNURENINASE"/>
    <property type="match status" value="1"/>
</dbReference>
<feature type="binding site" evidence="4">
    <location>
        <position position="200"/>
    </location>
    <ligand>
        <name>pyridoxal 5'-phosphate</name>
        <dbReference type="ChEBI" id="CHEBI:597326"/>
    </ligand>
</feature>
<gene>
    <name evidence="8" type="primary">kynU_3</name>
    <name evidence="4" type="synonym">kynU</name>
    <name evidence="8" type="ORF">Shyd_93010</name>
</gene>
<evidence type="ECO:0000256" key="1">
    <source>
        <dbReference type="ARBA" id="ARBA00022642"/>
    </source>
</evidence>
<dbReference type="Pfam" id="PF22580">
    <property type="entry name" value="KYNU_C"/>
    <property type="match status" value="1"/>
</dbReference>
<evidence type="ECO:0000256" key="4">
    <source>
        <dbReference type="HAMAP-Rule" id="MF_01970"/>
    </source>
</evidence>
<dbReference type="Gene3D" id="3.40.640.10">
    <property type="entry name" value="Type I PLP-dependent aspartate aminotransferase-like (Major domain)"/>
    <property type="match status" value="1"/>
</dbReference>
<evidence type="ECO:0000256" key="6">
    <source>
        <dbReference type="PIRNR" id="PIRNR038800"/>
    </source>
</evidence>
<feature type="binding site" evidence="4">
    <location>
        <position position="252"/>
    </location>
    <ligand>
        <name>pyridoxal 5'-phosphate</name>
        <dbReference type="ChEBI" id="CHEBI:597326"/>
    </ligand>
</feature>
<feature type="binding site" evidence="4">
    <location>
        <position position="98"/>
    </location>
    <ligand>
        <name>pyridoxal 5'-phosphate</name>
        <dbReference type="ChEBI" id="CHEBI:597326"/>
    </ligand>
</feature>
<keyword evidence="9" id="KW-1185">Reference proteome</keyword>
<feature type="modified residue" description="N6-(pyridoxal phosphate)lysine" evidence="4">
    <location>
        <position position="223"/>
    </location>
</feature>
<dbReference type="HAMAP" id="MF_01970">
    <property type="entry name" value="Kynureninase"/>
    <property type="match status" value="1"/>
</dbReference>
<keyword evidence="3 4" id="KW-0663">Pyridoxal phosphate</keyword>
<feature type="binding site" evidence="4">
    <location>
        <begin position="125"/>
        <end position="128"/>
    </location>
    <ligand>
        <name>pyridoxal 5'-phosphate</name>
        <dbReference type="ChEBI" id="CHEBI:597326"/>
    </ligand>
</feature>
<proteinExistence type="inferred from homology"/>
<evidence type="ECO:0000256" key="3">
    <source>
        <dbReference type="ARBA" id="ARBA00022898"/>
    </source>
</evidence>
<comment type="catalytic activity">
    <reaction evidence="6">
        <text>3-hydroxy-L-kynurenine + H2O = 3-hydroxyanthranilate + L-alanine + H(+)</text>
        <dbReference type="Rhea" id="RHEA:25143"/>
        <dbReference type="ChEBI" id="CHEBI:15377"/>
        <dbReference type="ChEBI" id="CHEBI:15378"/>
        <dbReference type="ChEBI" id="CHEBI:36559"/>
        <dbReference type="ChEBI" id="CHEBI:57972"/>
        <dbReference type="ChEBI" id="CHEBI:58125"/>
        <dbReference type="EC" id="3.7.1.3"/>
    </reaction>
</comment>
<dbReference type="PANTHER" id="PTHR14084:SF0">
    <property type="entry name" value="KYNURENINASE"/>
    <property type="match status" value="1"/>
</dbReference>
<organism evidence="8 9">
    <name type="scientific">Streptomyces hydrogenans</name>
    <dbReference type="NCBI Taxonomy" id="1873719"/>
    <lineage>
        <taxon>Bacteria</taxon>
        <taxon>Bacillati</taxon>
        <taxon>Actinomycetota</taxon>
        <taxon>Actinomycetes</taxon>
        <taxon>Kitasatosporales</taxon>
        <taxon>Streptomycetaceae</taxon>
        <taxon>Streptomyces</taxon>
    </lineage>
</organism>
<evidence type="ECO:0000256" key="7">
    <source>
        <dbReference type="SAM" id="MobiDB-lite"/>
    </source>
</evidence>
<dbReference type="InterPro" id="IPR010111">
    <property type="entry name" value="Kynureninase"/>
</dbReference>
<evidence type="ECO:0000256" key="5">
    <source>
        <dbReference type="NCBIfam" id="TIGR01814"/>
    </source>
</evidence>
<dbReference type="Proteomes" id="UP001052739">
    <property type="component" value="Unassembled WGS sequence"/>
</dbReference>
<keyword evidence="1 4" id="KW-0662">Pyridine nucleotide biosynthesis</keyword>
<keyword evidence="2 4" id="KW-0378">Hydrolase</keyword>
<comment type="catalytic activity">
    <reaction evidence="4 6">
        <text>L-kynurenine + H2O = anthranilate + L-alanine + H(+)</text>
        <dbReference type="Rhea" id="RHEA:16813"/>
        <dbReference type="ChEBI" id="CHEBI:15377"/>
        <dbReference type="ChEBI" id="CHEBI:15378"/>
        <dbReference type="ChEBI" id="CHEBI:16567"/>
        <dbReference type="ChEBI" id="CHEBI:57959"/>
        <dbReference type="ChEBI" id="CHEBI:57972"/>
        <dbReference type="EC" id="3.7.1.3"/>
    </reaction>
</comment>
<dbReference type="EC" id="3.7.1.3" evidence="4 5"/>
<dbReference type="EMBL" id="BNDW01000117">
    <property type="protein sequence ID" value="GHI27930.1"/>
    <property type="molecule type" value="Genomic_DNA"/>
</dbReference>
<dbReference type="InterPro" id="IPR015422">
    <property type="entry name" value="PyrdxlP-dep_Trfase_small"/>
</dbReference>
<name>A0ABQ3PSC7_9ACTN</name>
<evidence type="ECO:0000313" key="9">
    <source>
        <dbReference type="Proteomes" id="UP001052739"/>
    </source>
</evidence>
<feature type="binding site" evidence="4">
    <location>
        <position position="197"/>
    </location>
    <ligand>
        <name>pyridoxal 5'-phosphate</name>
        <dbReference type="ChEBI" id="CHEBI:597326"/>
    </ligand>
</feature>
<dbReference type="InterPro" id="IPR015421">
    <property type="entry name" value="PyrdxlP-dep_Trfase_major"/>
</dbReference>
<dbReference type="SUPFAM" id="SSF53383">
    <property type="entry name" value="PLP-dependent transferases"/>
    <property type="match status" value="1"/>
</dbReference>
<dbReference type="RefSeq" id="WP_190223901.1">
    <property type="nucleotide sequence ID" value="NZ_BNBS01000043.1"/>
</dbReference>
<comment type="subunit">
    <text evidence="4 6">Homodimer.</text>
</comment>
<comment type="caution">
    <text evidence="4">Lacks conserved residue(s) required for the propagation of feature annotation.</text>
</comment>
<dbReference type="PIRSF" id="PIRSF038800">
    <property type="entry name" value="KYNU"/>
    <property type="match status" value="1"/>
</dbReference>
<dbReference type="InterPro" id="IPR015424">
    <property type="entry name" value="PyrdxlP-dep_Trfase"/>
</dbReference>
<evidence type="ECO:0000256" key="2">
    <source>
        <dbReference type="ARBA" id="ARBA00022801"/>
    </source>
</evidence>
<reference evidence="8" key="1">
    <citation type="submission" date="2024-05" db="EMBL/GenBank/DDBJ databases">
        <title>Whole genome shotgun sequence of Streptomyces hydrogenans NBRC 13475.</title>
        <authorList>
            <person name="Komaki H."/>
            <person name="Tamura T."/>
        </authorList>
    </citation>
    <scope>NUCLEOTIDE SEQUENCE</scope>
    <source>
        <strain evidence="8">NBRC 13475</strain>
    </source>
</reference>
<sequence>MTSRATAERLDRADPLAPARERFELPAGVVYLDGNSLGAMPAGTPAALDRTVRRQWRDHLIKGWTDDGWLDAPMRVGDRIGRLIGAAPGQTVTGDSTSVQLFNALTTAARLRPDRRILLSDGDGFPTDRYLAASVARMLGLELRQVPMAELPAALDAYGDEVGVVLGSPVDFRTGETHDVADLTARTHRAGAVTVWDLCHAAGALPLALDADGVDLAVGCSYKYLSGGPGAPAYLYVARRHHAAADQPLTGWLGHAAPFAMTPDYRPADSMARFRIGAPHILSLSALDAALDVFDDVSVADIRAKNTGLGRFFIECFDARLAGLGFELVTPRDDARRGSQVTLSHPDAARLMDQLAARGVIGDVRPPTLLRFGFNSLYVSYTDIHDAVTVLGDLAEANRRPHDRTAPAQRLIGETHVAQ</sequence>
<dbReference type="Gene3D" id="3.90.1150.10">
    <property type="entry name" value="Aspartate Aminotransferase, domain 1"/>
    <property type="match status" value="1"/>
</dbReference>
<comment type="similarity">
    <text evidence="4 6">Belongs to the kynureninase family.</text>
</comment>
<comment type="pathway">
    <text evidence="4 6">Amino-acid degradation; L-kynurenine degradation; L-alanine and anthranilate from L-kynurenine: step 1/1.</text>
</comment>
<comment type="function">
    <text evidence="4 6">Catalyzes the cleavage of L-kynurenine (L-Kyn) and L-3-hydroxykynurenine (L-3OHKyn) into anthranilic acid (AA) and 3-hydroxyanthranilic acid (3-OHAA), respectively.</text>
</comment>
<comment type="cofactor">
    <cofactor evidence="4 6">
        <name>pyridoxal 5'-phosphate</name>
        <dbReference type="ChEBI" id="CHEBI:597326"/>
    </cofactor>
</comment>
<feature type="binding site" evidence="4">
    <location>
        <position position="97"/>
    </location>
    <ligand>
        <name>pyridoxal 5'-phosphate</name>
        <dbReference type="ChEBI" id="CHEBI:597326"/>
    </ligand>
</feature>
<feature type="binding site" evidence="4">
    <location>
        <position position="222"/>
    </location>
    <ligand>
        <name>pyridoxal 5'-phosphate</name>
        <dbReference type="ChEBI" id="CHEBI:597326"/>
    </ligand>
</feature>